<dbReference type="STRING" id="913774.A0A0C3GS49"/>
<gene>
    <name evidence="2" type="ORF">OIDMADRAFT_136511</name>
</gene>
<protein>
    <recommendedName>
        <fullName evidence="1">Heterokaryon incompatibility domain-containing protein</fullName>
    </recommendedName>
</protein>
<reference evidence="2 3" key="1">
    <citation type="submission" date="2014-04" db="EMBL/GenBank/DDBJ databases">
        <authorList>
            <consortium name="DOE Joint Genome Institute"/>
            <person name="Kuo A."/>
            <person name="Martino E."/>
            <person name="Perotto S."/>
            <person name="Kohler A."/>
            <person name="Nagy L.G."/>
            <person name="Floudas D."/>
            <person name="Copeland A."/>
            <person name="Barry K.W."/>
            <person name="Cichocki N."/>
            <person name="Veneault-Fourrey C."/>
            <person name="LaButti K."/>
            <person name="Lindquist E.A."/>
            <person name="Lipzen A."/>
            <person name="Lundell T."/>
            <person name="Morin E."/>
            <person name="Murat C."/>
            <person name="Sun H."/>
            <person name="Tunlid A."/>
            <person name="Henrissat B."/>
            <person name="Grigoriev I.V."/>
            <person name="Hibbett D.S."/>
            <person name="Martin F."/>
            <person name="Nordberg H.P."/>
            <person name="Cantor M.N."/>
            <person name="Hua S.X."/>
        </authorList>
    </citation>
    <scope>NUCLEOTIDE SEQUENCE [LARGE SCALE GENOMIC DNA]</scope>
    <source>
        <strain evidence="2 3">Zn</strain>
    </source>
</reference>
<dbReference type="AlphaFoldDB" id="A0A0C3GS49"/>
<keyword evidence="3" id="KW-1185">Reference proteome</keyword>
<dbReference type="Pfam" id="PF06985">
    <property type="entry name" value="HET"/>
    <property type="match status" value="1"/>
</dbReference>
<feature type="domain" description="Heterokaryon incompatibility" evidence="1">
    <location>
        <begin position="16"/>
        <end position="104"/>
    </location>
</feature>
<evidence type="ECO:0000313" key="2">
    <source>
        <dbReference type="EMBL" id="KIM94104.1"/>
    </source>
</evidence>
<name>A0A0C3GS49_OIDMZ</name>
<dbReference type="PANTHER" id="PTHR24148:SF73">
    <property type="entry name" value="HET DOMAIN PROTEIN (AFU_ORTHOLOGUE AFUA_8G01020)"/>
    <property type="match status" value="1"/>
</dbReference>
<dbReference type="PANTHER" id="PTHR24148">
    <property type="entry name" value="ANKYRIN REPEAT DOMAIN-CONTAINING PROTEIN 39 HOMOLOG-RELATED"/>
    <property type="match status" value="1"/>
</dbReference>
<dbReference type="HOGENOM" id="CLU_004184_6_2_1"/>
<dbReference type="InParanoid" id="A0A0C3GS49"/>
<evidence type="ECO:0000259" key="1">
    <source>
        <dbReference type="Pfam" id="PF06985"/>
    </source>
</evidence>
<dbReference type="OrthoDB" id="3563801at2759"/>
<reference evidence="3" key="2">
    <citation type="submission" date="2015-01" db="EMBL/GenBank/DDBJ databases">
        <title>Evolutionary Origins and Diversification of the Mycorrhizal Mutualists.</title>
        <authorList>
            <consortium name="DOE Joint Genome Institute"/>
            <consortium name="Mycorrhizal Genomics Consortium"/>
            <person name="Kohler A."/>
            <person name="Kuo A."/>
            <person name="Nagy L.G."/>
            <person name="Floudas D."/>
            <person name="Copeland A."/>
            <person name="Barry K.W."/>
            <person name="Cichocki N."/>
            <person name="Veneault-Fourrey C."/>
            <person name="LaButti K."/>
            <person name="Lindquist E.A."/>
            <person name="Lipzen A."/>
            <person name="Lundell T."/>
            <person name="Morin E."/>
            <person name="Murat C."/>
            <person name="Riley R."/>
            <person name="Ohm R."/>
            <person name="Sun H."/>
            <person name="Tunlid A."/>
            <person name="Henrissat B."/>
            <person name="Grigoriev I.V."/>
            <person name="Hibbett D.S."/>
            <person name="Martin F."/>
        </authorList>
    </citation>
    <scope>NUCLEOTIDE SEQUENCE [LARGE SCALE GENOMIC DNA]</scope>
    <source>
        <strain evidence="3">Zn</strain>
    </source>
</reference>
<dbReference type="Proteomes" id="UP000054321">
    <property type="component" value="Unassembled WGS sequence"/>
</dbReference>
<organism evidence="2 3">
    <name type="scientific">Oidiodendron maius (strain Zn)</name>
    <dbReference type="NCBI Taxonomy" id="913774"/>
    <lineage>
        <taxon>Eukaryota</taxon>
        <taxon>Fungi</taxon>
        <taxon>Dikarya</taxon>
        <taxon>Ascomycota</taxon>
        <taxon>Pezizomycotina</taxon>
        <taxon>Leotiomycetes</taxon>
        <taxon>Leotiomycetes incertae sedis</taxon>
        <taxon>Myxotrichaceae</taxon>
        <taxon>Oidiodendron</taxon>
    </lineage>
</organism>
<evidence type="ECO:0000313" key="3">
    <source>
        <dbReference type="Proteomes" id="UP000054321"/>
    </source>
</evidence>
<sequence length="105" mass="11793">MTCTLTVTPLNSAPSFEAVSYTWAGQVADHYITLEDGCWLTVTENAFNIIHERVSFLKPRYVWLDASCINQSDPNERQSQVEMMGQIYGTASHVLAWLGNRHSNG</sequence>
<proteinExistence type="predicted"/>
<dbReference type="InterPro" id="IPR010730">
    <property type="entry name" value="HET"/>
</dbReference>
<dbReference type="InterPro" id="IPR052895">
    <property type="entry name" value="HetReg/Transcr_Mod"/>
</dbReference>
<dbReference type="EMBL" id="KN832891">
    <property type="protein sequence ID" value="KIM94104.1"/>
    <property type="molecule type" value="Genomic_DNA"/>
</dbReference>
<accession>A0A0C3GS49</accession>